<organism evidence="2 3">
    <name type="scientific">Agaribacter marinus</name>
    <dbReference type="NCBI Taxonomy" id="1431249"/>
    <lineage>
        <taxon>Bacteria</taxon>
        <taxon>Pseudomonadati</taxon>
        <taxon>Pseudomonadota</taxon>
        <taxon>Gammaproteobacteria</taxon>
        <taxon>Alteromonadales</taxon>
        <taxon>Alteromonadaceae</taxon>
        <taxon>Agaribacter</taxon>
    </lineage>
</organism>
<dbReference type="Pfam" id="PF10688">
    <property type="entry name" value="Imp-YgjV"/>
    <property type="match status" value="1"/>
</dbReference>
<name>A0AA37SZU9_9ALTE</name>
<dbReference type="EMBL" id="BSOT01000010">
    <property type="protein sequence ID" value="GLR72471.1"/>
    <property type="molecule type" value="Genomic_DNA"/>
</dbReference>
<comment type="caution">
    <text evidence="2">The sequence shown here is derived from an EMBL/GenBank/DDBJ whole genome shotgun (WGS) entry which is preliminary data.</text>
</comment>
<keyword evidence="3" id="KW-1185">Reference proteome</keyword>
<reference evidence="2" key="2">
    <citation type="submission" date="2023-01" db="EMBL/GenBank/DDBJ databases">
        <title>Draft genome sequence of Agaribacter marinus strain NBRC 110023.</title>
        <authorList>
            <person name="Sun Q."/>
            <person name="Mori K."/>
        </authorList>
    </citation>
    <scope>NUCLEOTIDE SEQUENCE</scope>
    <source>
        <strain evidence="2">NBRC 110023</strain>
    </source>
</reference>
<feature type="transmembrane region" description="Helical" evidence="1">
    <location>
        <begin position="99"/>
        <end position="120"/>
    </location>
</feature>
<feature type="transmembrane region" description="Helical" evidence="1">
    <location>
        <begin position="76"/>
        <end position="93"/>
    </location>
</feature>
<feature type="transmembrane region" description="Helical" evidence="1">
    <location>
        <begin position="6"/>
        <end position="24"/>
    </location>
</feature>
<keyword evidence="1" id="KW-0472">Membrane</keyword>
<evidence type="ECO:0000313" key="2">
    <source>
        <dbReference type="EMBL" id="GLR72471.1"/>
    </source>
</evidence>
<dbReference type="InterPro" id="IPR019629">
    <property type="entry name" value="Uncharacterised_HI1736/YgjV"/>
</dbReference>
<feature type="transmembrane region" description="Helical" evidence="1">
    <location>
        <begin position="127"/>
        <end position="150"/>
    </location>
</feature>
<keyword evidence="1" id="KW-0812">Transmembrane</keyword>
<evidence type="ECO:0008006" key="4">
    <source>
        <dbReference type="Google" id="ProtNLM"/>
    </source>
</evidence>
<proteinExistence type="predicted"/>
<evidence type="ECO:0000256" key="1">
    <source>
        <dbReference type="SAM" id="Phobius"/>
    </source>
</evidence>
<dbReference type="AlphaFoldDB" id="A0AA37SZU9"/>
<protein>
    <recommendedName>
        <fullName evidence="4">Inner membrane protein</fullName>
    </recommendedName>
</protein>
<dbReference type="RefSeq" id="WP_284218887.1">
    <property type="nucleotide sequence ID" value="NZ_BSOT01000010.1"/>
</dbReference>
<accession>A0AA37SZU9</accession>
<feature type="transmembrane region" description="Helical" evidence="1">
    <location>
        <begin position="31"/>
        <end position="48"/>
    </location>
</feature>
<dbReference type="Proteomes" id="UP001156601">
    <property type="component" value="Unassembled WGS sequence"/>
</dbReference>
<sequence length="179" mass="20185">MDNYVIYAEALGALAVIFNFIGYRQQNINKYLLISAIALACLSTHFFMINALAAGISCALACTRNLIALYYRGNPILIFFVLANIAFFSYEWWWLGSEWVIFIAYASSMIFTVGSIVLTSAKRVKQWFILAEVLGLVYAILVGSVFGTVFNLSNLCSIFYSLHKEKRNQLNDAVEKNDK</sequence>
<evidence type="ECO:0000313" key="3">
    <source>
        <dbReference type="Proteomes" id="UP001156601"/>
    </source>
</evidence>
<gene>
    <name evidence="2" type="ORF">GCM10007852_33790</name>
</gene>
<reference evidence="2" key="1">
    <citation type="journal article" date="2014" name="Int. J. Syst. Evol. Microbiol.">
        <title>Complete genome sequence of Corynebacterium casei LMG S-19264T (=DSM 44701T), isolated from a smear-ripened cheese.</title>
        <authorList>
            <consortium name="US DOE Joint Genome Institute (JGI-PGF)"/>
            <person name="Walter F."/>
            <person name="Albersmeier A."/>
            <person name="Kalinowski J."/>
            <person name="Ruckert C."/>
        </authorList>
    </citation>
    <scope>NUCLEOTIDE SEQUENCE</scope>
    <source>
        <strain evidence="2">NBRC 110023</strain>
    </source>
</reference>
<keyword evidence="1" id="KW-1133">Transmembrane helix</keyword>